<accession>A0AAP0RC12</accession>
<sequence>MKQAGTSHDRSNRSSWNVKSFGDSRSQRRDNNVQAVPEPALDEVAVQAMVSILSGYIKRFLRDEDFRTSLRDNCFSSLNVIELEEGYNADRKVISNLEQAIETAERAAEESASTKDLKKASLTLSVIAGLNSNDLKDGFTSGVPNSKLSACAHVYLSVIYKPQNKDGVSAKHLLQVFCDSPFQARTTLLPELWDHLFLPHLSHLKVWYNQESELLTDTALKKVCAINSKFY</sequence>
<comment type="caution">
    <text evidence="4">The sequence shown here is derived from an EMBL/GenBank/DDBJ whole genome shotgun (WGS) entry which is preliminary data.</text>
</comment>
<proteinExistence type="predicted"/>
<evidence type="ECO:0000256" key="1">
    <source>
        <dbReference type="SAM" id="Coils"/>
    </source>
</evidence>
<keyword evidence="1" id="KW-0175">Coiled coil</keyword>
<dbReference type="PANTHER" id="PTHR35549">
    <property type="entry name" value="OS04G0584500 PROTEIN"/>
    <property type="match status" value="1"/>
</dbReference>
<evidence type="ECO:0000313" key="5">
    <source>
        <dbReference type="Proteomes" id="UP001415857"/>
    </source>
</evidence>
<feature type="coiled-coil region" evidence="1">
    <location>
        <begin position="87"/>
        <end position="114"/>
    </location>
</feature>
<dbReference type="Pfam" id="PF23568">
    <property type="entry name" value="ARM_LIN"/>
    <property type="match status" value="1"/>
</dbReference>
<evidence type="ECO:0000256" key="2">
    <source>
        <dbReference type="SAM" id="MobiDB-lite"/>
    </source>
</evidence>
<dbReference type="InterPro" id="IPR056512">
    <property type="entry name" value="LIN_N"/>
</dbReference>
<organism evidence="4 5">
    <name type="scientific">Liquidambar formosana</name>
    <name type="common">Formosan gum</name>
    <dbReference type="NCBI Taxonomy" id="63359"/>
    <lineage>
        <taxon>Eukaryota</taxon>
        <taxon>Viridiplantae</taxon>
        <taxon>Streptophyta</taxon>
        <taxon>Embryophyta</taxon>
        <taxon>Tracheophyta</taxon>
        <taxon>Spermatophyta</taxon>
        <taxon>Magnoliopsida</taxon>
        <taxon>eudicotyledons</taxon>
        <taxon>Gunneridae</taxon>
        <taxon>Pentapetalae</taxon>
        <taxon>Saxifragales</taxon>
        <taxon>Altingiaceae</taxon>
        <taxon>Liquidambar</taxon>
    </lineage>
</organism>
<feature type="domain" description="Putative E3 ubiquitin-protein ligase LIN N-terminal" evidence="3">
    <location>
        <begin position="44"/>
        <end position="219"/>
    </location>
</feature>
<gene>
    <name evidence="4" type="ORF">L1049_019079</name>
</gene>
<name>A0AAP0RC12_LIQFO</name>
<protein>
    <recommendedName>
        <fullName evidence="3">Putative E3 ubiquitin-protein ligase LIN N-terminal domain-containing protein</fullName>
    </recommendedName>
</protein>
<dbReference type="AlphaFoldDB" id="A0AAP0RC12"/>
<evidence type="ECO:0000313" key="4">
    <source>
        <dbReference type="EMBL" id="KAK9274265.1"/>
    </source>
</evidence>
<evidence type="ECO:0000259" key="3">
    <source>
        <dbReference type="Pfam" id="PF23568"/>
    </source>
</evidence>
<reference evidence="4 5" key="1">
    <citation type="journal article" date="2024" name="Plant J.">
        <title>Genome sequences and population genomics reveal climatic adaptation and genomic divergence between two closely related sweetgum species.</title>
        <authorList>
            <person name="Xu W.Q."/>
            <person name="Ren C.Q."/>
            <person name="Zhang X.Y."/>
            <person name="Comes H.P."/>
            <person name="Liu X.H."/>
            <person name="Li Y.G."/>
            <person name="Kettle C.J."/>
            <person name="Jalonen R."/>
            <person name="Gaisberger H."/>
            <person name="Ma Y.Z."/>
            <person name="Qiu Y.X."/>
        </authorList>
    </citation>
    <scope>NUCLEOTIDE SEQUENCE [LARGE SCALE GENOMIC DNA]</scope>
    <source>
        <strain evidence="4">Hangzhou</strain>
    </source>
</reference>
<dbReference type="EMBL" id="JBBPBK010000012">
    <property type="protein sequence ID" value="KAK9274265.1"/>
    <property type="molecule type" value="Genomic_DNA"/>
</dbReference>
<feature type="region of interest" description="Disordered" evidence="2">
    <location>
        <begin position="1"/>
        <end position="36"/>
    </location>
</feature>
<dbReference type="Proteomes" id="UP001415857">
    <property type="component" value="Unassembled WGS sequence"/>
</dbReference>
<dbReference type="PANTHER" id="PTHR35549:SF1">
    <property type="entry name" value="OS04G0584500 PROTEIN"/>
    <property type="match status" value="1"/>
</dbReference>
<keyword evidence="5" id="KW-1185">Reference proteome</keyword>